<sequence length="166" mass="18078">MQRCATPTWTRVKMSAAAVVTAAQPREMKSLSETQSTPVDDEAGEHIAHWSQLPHPLEAAVLHELNEPDEAVHRASEILHRNPPGLTGSTRSVWVLAQCTPSGEGDRLQVESWCWYATRQAAEAAEHNAPGVTVLHEIGVPRAVRCDGVEGYLAKQYRARSAAPGN</sequence>
<organism evidence="1 2">
    <name type="scientific">Mobilicoccus caccae</name>
    <dbReference type="NCBI Taxonomy" id="1859295"/>
    <lineage>
        <taxon>Bacteria</taxon>
        <taxon>Bacillati</taxon>
        <taxon>Actinomycetota</taxon>
        <taxon>Actinomycetes</taxon>
        <taxon>Micrococcales</taxon>
        <taxon>Dermatophilaceae</taxon>
        <taxon>Mobilicoccus</taxon>
    </lineage>
</organism>
<proteinExistence type="predicted"/>
<protein>
    <submittedName>
        <fullName evidence="1">Uncharacterized protein</fullName>
    </submittedName>
</protein>
<evidence type="ECO:0000313" key="2">
    <source>
        <dbReference type="Proteomes" id="UP001157126"/>
    </source>
</evidence>
<evidence type="ECO:0000313" key="1">
    <source>
        <dbReference type="EMBL" id="GMA41531.1"/>
    </source>
</evidence>
<gene>
    <name evidence="1" type="ORF">GCM10025883_35760</name>
</gene>
<dbReference type="EMBL" id="BSUO01000001">
    <property type="protein sequence ID" value="GMA41531.1"/>
    <property type="molecule type" value="Genomic_DNA"/>
</dbReference>
<reference evidence="2" key="1">
    <citation type="journal article" date="2019" name="Int. J. Syst. Evol. Microbiol.">
        <title>The Global Catalogue of Microorganisms (GCM) 10K type strain sequencing project: providing services to taxonomists for standard genome sequencing and annotation.</title>
        <authorList>
            <consortium name="The Broad Institute Genomics Platform"/>
            <consortium name="The Broad Institute Genome Sequencing Center for Infectious Disease"/>
            <person name="Wu L."/>
            <person name="Ma J."/>
        </authorList>
    </citation>
    <scope>NUCLEOTIDE SEQUENCE [LARGE SCALE GENOMIC DNA]</scope>
    <source>
        <strain evidence="2">NBRC 113072</strain>
    </source>
</reference>
<accession>A0ABQ6IV66</accession>
<dbReference type="Proteomes" id="UP001157126">
    <property type="component" value="Unassembled WGS sequence"/>
</dbReference>
<comment type="caution">
    <text evidence="1">The sequence shown here is derived from an EMBL/GenBank/DDBJ whole genome shotgun (WGS) entry which is preliminary data.</text>
</comment>
<keyword evidence="2" id="KW-1185">Reference proteome</keyword>
<name>A0ABQ6IV66_9MICO</name>